<accession>A0A2W1NSD1</accession>
<gene>
    <name evidence="2" type="ORF">DNU06_07045</name>
</gene>
<evidence type="ECO:0000313" key="2">
    <source>
        <dbReference type="EMBL" id="PZE17578.1"/>
    </source>
</evidence>
<organism evidence="2 3">
    <name type="scientific">Putridiphycobacter roseus</name>
    <dbReference type="NCBI Taxonomy" id="2219161"/>
    <lineage>
        <taxon>Bacteria</taxon>
        <taxon>Pseudomonadati</taxon>
        <taxon>Bacteroidota</taxon>
        <taxon>Flavobacteriia</taxon>
        <taxon>Flavobacteriales</taxon>
        <taxon>Crocinitomicaceae</taxon>
        <taxon>Putridiphycobacter</taxon>
    </lineage>
</organism>
<proteinExistence type="predicted"/>
<sequence length="85" mass="9592">MNFLHYELNLESNNCVQVSLDNQANVQLLDSSNFQNYKNGRKFNYFGGLAKRSPYRITPPHSGKWHLVIDTGGYSASVKASVQVI</sequence>
<evidence type="ECO:0000259" key="1">
    <source>
        <dbReference type="Pfam" id="PF08980"/>
    </source>
</evidence>
<dbReference type="RefSeq" id="WP_111062538.1">
    <property type="nucleotide sequence ID" value="NZ_JBHUCU010000027.1"/>
</dbReference>
<feature type="domain" description="DUF1883" evidence="1">
    <location>
        <begin position="1"/>
        <end position="84"/>
    </location>
</feature>
<dbReference type="OrthoDB" id="7285215at2"/>
<dbReference type="InterPro" id="IPR036488">
    <property type="entry name" value="DUF1883-like_sf"/>
</dbReference>
<keyword evidence="3" id="KW-1185">Reference proteome</keyword>
<reference evidence="2 3" key="1">
    <citation type="submission" date="2018-06" db="EMBL/GenBank/DDBJ databases">
        <title>The draft genome sequence of Crocinitomix sp. SM1701.</title>
        <authorList>
            <person name="Zhang X."/>
        </authorList>
    </citation>
    <scope>NUCLEOTIDE SEQUENCE [LARGE SCALE GENOMIC DNA]</scope>
    <source>
        <strain evidence="2 3">SM1701</strain>
    </source>
</reference>
<dbReference type="Pfam" id="PF08980">
    <property type="entry name" value="DUF1883"/>
    <property type="match status" value="1"/>
</dbReference>
<dbReference type="Gene3D" id="4.10.1210.10">
    <property type="entry name" value="Atu1913-like"/>
    <property type="match status" value="1"/>
</dbReference>
<comment type="caution">
    <text evidence="2">The sequence shown here is derived from an EMBL/GenBank/DDBJ whole genome shotgun (WGS) entry which is preliminary data.</text>
</comment>
<dbReference type="Proteomes" id="UP000249248">
    <property type="component" value="Unassembled WGS sequence"/>
</dbReference>
<protein>
    <submittedName>
        <fullName evidence="2">DUF1883 domain-containing protein</fullName>
    </submittedName>
</protein>
<dbReference type="EMBL" id="QKSB01000003">
    <property type="protein sequence ID" value="PZE17578.1"/>
    <property type="molecule type" value="Genomic_DNA"/>
</dbReference>
<evidence type="ECO:0000313" key="3">
    <source>
        <dbReference type="Proteomes" id="UP000249248"/>
    </source>
</evidence>
<dbReference type="SUPFAM" id="SSF141099">
    <property type="entry name" value="Atu1913-like"/>
    <property type="match status" value="1"/>
</dbReference>
<name>A0A2W1NSD1_9FLAO</name>
<dbReference type="AlphaFoldDB" id="A0A2W1NSD1"/>
<dbReference type="InterPro" id="IPR015073">
    <property type="entry name" value="DUF1883"/>
</dbReference>